<evidence type="ECO:0000313" key="2">
    <source>
        <dbReference type="EMBL" id="KGX85789.1"/>
    </source>
</evidence>
<organism evidence="2 3">
    <name type="scientific">Pontibacillus litoralis JSM 072002</name>
    <dbReference type="NCBI Taxonomy" id="1385512"/>
    <lineage>
        <taxon>Bacteria</taxon>
        <taxon>Bacillati</taxon>
        <taxon>Bacillota</taxon>
        <taxon>Bacilli</taxon>
        <taxon>Bacillales</taxon>
        <taxon>Bacillaceae</taxon>
        <taxon>Pontibacillus</taxon>
    </lineage>
</organism>
<dbReference type="Proteomes" id="UP000030401">
    <property type="component" value="Unassembled WGS sequence"/>
</dbReference>
<sequence length="149" mass="15747">MTKSKAVVIASLSSMLFLSGVSPSLASTSETTLQGGNATAPSVVENTNQIQGEIQPRWKAKVASESIEKLADLIDSSYVDNIIDAIPKKYRPAFKNSKDGIVDNLRDLAAMGDAGEEYVQNVIVQAIMATGAPSSTANVIANVLVFVFL</sequence>
<keyword evidence="1" id="KW-0732">Signal</keyword>
<comment type="caution">
    <text evidence="2">The sequence shown here is derived from an EMBL/GenBank/DDBJ whole genome shotgun (WGS) entry which is preliminary data.</text>
</comment>
<keyword evidence="3" id="KW-1185">Reference proteome</keyword>
<evidence type="ECO:0000256" key="1">
    <source>
        <dbReference type="SAM" id="SignalP"/>
    </source>
</evidence>
<dbReference type="OrthoDB" id="10011287at2"/>
<gene>
    <name evidence="2" type="ORF">N784_07960</name>
</gene>
<dbReference type="RefSeq" id="WP_036835073.1">
    <property type="nucleotide sequence ID" value="NZ_AVPG01000019.1"/>
</dbReference>
<reference evidence="2 3" key="1">
    <citation type="submission" date="2013-08" db="EMBL/GenBank/DDBJ databases">
        <authorList>
            <person name="Huang J."/>
            <person name="Wang G."/>
        </authorList>
    </citation>
    <scope>NUCLEOTIDE SEQUENCE [LARGE SCALE GENOMIC DNA]</scope>
    <source>
        <strain evidence="2 3">JSM 072002</strain>
    </source>
</reference>
<protein>
    <submittedName>
        <fullName evidence="2">Uncharacterized protein</fullName>
    </submittedName>
</protein>
<dbReference type="EMBL" id="AVPG01000019">
    <property type="protein sequence ID" value="KGX85789.1"/>
    <property type="molecule type" value="Genomic_DNA"/>
</dbReference>
<name>A0A0A5G171_9BACI</name>
<feature type="chain" id="PRO_5002010464" evidence="1">
    <location>
        <begin position="27"/>
        <end position="149"/>
    </location>
</feature>
<evidence type="ECO:0000313" key="3">
    <source>
        <dbReference type="Proteomes" id="UP000030401"/>
    </source>
</evidence>
<dbReference type="AlphaFoldDB" id="A0A0A5G171"/>
<proteinExistence type="predicted"/>
<feature type="signal peptide" evidence="1">
    <location>
        <begin position="1"/>
        <end position="26"/>
    </location>
</feature>
<accession>A0A0A5G171</accession>